<dbReference type="STRING" id="86049.A0A1C1CZG6"/>
<evidence type="ECO:0000259" key="3">
    <source>
        <dbReference type="Pfam" id="PF00857"/>
    </source>
</evidence>
<dbReference type="InterPro" id="IPR050993">
    <property type="entry name" value="Isochorismatase_domain"/>
</dbReference>
<name>A0A1C1CZG6_9EURO</name>
<dbReference type="Gene3D" id="3.40.50.850">
    <property type="entry name" value="Isochorismatase-like"/>
    <property type="match status" value="1"/>
</dbReference>
<reference evidence="5" key="1">
    <citation type="submission" date="2015-07" db="EMBL/GenBank/DDBJ databases">
        <authorList>
            <person name="Teixeira M.M."/>
            <person name="Souza R.C."/>
            <person name="Almeida L.G."/>
            <person name="Vicente V.A."/>
            <person name="de Hoog S."/>
            <person name="Bocca A.L."/>
            <person name="de Almeida S.R."/>
            <person name="Vasconcelos A.T."/>
            <person name="Felipe M.S."/>
        </authorList>
    </citation>
    <scope>NUCLEOTIDE SEQUENCE [LARGE SCALE GENOMIC DNA]</scope>
    <source>
        <strain evidence="5">KSF</strain>
    </source>
</reference>
<dbReference type="EMBL" id="LGRB01000008">
    <property type="protein sequence ID" value="OCT53912.1"/>
    <property type="molecule type" value="Genomic_DNA"/>
</dbReference>
<dbReference type="SUPFAM" id="SSF52499">
    <property type="entry name" value="Isochorismatase-like hydrolases"/>
    <property type="match status" value="1"/>
</dbReference>
<proteinExistence type="inferred from homology"/>
<feature type="region of interest" description="Disordered" evidence="2">
    <location>
        <begin position="22"/>
        <end position="69"/>
    </location>
</feature>
<keyword evidence="5" id="KW-1185">Reference proteome</keyword>
<dbReference type="eggNOG" id="KOG4044">
    <property type="taxonomic scope" value="Eukaryota"/>
</dbReference>
<feature type="region of interest" description="Disordered" evidence="2">
    <location>
        <begin position="82"/>
        <end position="104"/>
    </location>
</feature>
<organism evidence="4 5">
    <name type="scientific">Cladophialophora carrionii</name>
    <dbReference type="NCBI Taxonomy" id="86049"/>
    <lineage>
        <taxon>Eukaryota</taxon>
        <taxon>Fungi</taxon>
        <taxon>Dikarya</taxon>
        <taxon>Ascomycota</taxon>
        <taxon>Pezizomycotina</taxon>
        <taxon>Eurotiomycetes</taxon>
        <taxon>Chaetothyriomycetidae</taxon>
        <taxon>Chaetothyriales</taxon>
        <taxon>Herpotrichiellaceae</taxon>
        <taxon>Cladophialophora</taxon>
    </lineage>
</organism>
<dbReference type="OrthoDB" id="269496at2759"/>
<dbReference type="PANTHER" id="PTHR14119:SF3">
    <property type="entry name" value="ISOCHORISMATASE DOMAIN-CONTAINING PROTEIN 2"/>
    <property type="match status" value="1"/>
</dbReference>
<feature type="compositionally biased region" description="Pro residues" evidence="2">
    <location>
        <begin position="89"/>
        <end position="98"/>
    </location>
</feature>
<dbReference type="Proteomes" id="UP000094526">
    <property type="component" value="Unassembled WGS sequence"/>
</dbReference>
<dbReference type="VEuPathDB" id="FungiDB:G647_00827"/>
<dbReference type="InterPro" id="IPR036380">
    <property type="entry name" value="Isochorismatase-like_sf"/>
</dbReference>
<evidence type="ECO:0000313" key="4">
    <source>
        <dbReference type="EMBL" id="OCT53912.1"/>
    </source>
</evidence>
<dbReference type="Pfam" id="PF00857">
    <property type="entry name" value="Isochorismatase"/>
    <property type="match status" value="1"/>
</dbReference>
<dbReference type="VEuPathDB" id="FungiDB:CLCR_10253"/>
<feature type="domain" description="Isochorismatase-like" evidence="3">
    <location>
        <begin position="190"/>
        <end position="343"/>
    </location>
</feature>
<evidence type="ECO:0000256" key="2">
    <source>
        <dbReference type="SAM" id="MobiDB-lite"/>
    </source>
</evidence>
<comment type="caution">
    <text evidence="4">The sequence shown here is derived from an EMBL/GenBank/DDBJ whole genome shotgun (WGS) entry which is preliminary data.</text>
</comment>
<dbReference type="PANTHER" id="PTHR14119">
    <property type="entry name" value="HYDROLASE"/>
    <property type="match status" value="1"/>
</dbReference>
<evidence type="ECO:0000256" key="1">
    <source>
        <dbReference type="ARBA" id="ARBA00006336"/>
    </source>
</evidence>
<sequence>MQSSVIARTRFCLRLPISCPKPTRRVSSVSAPGFARNQHTGKPVADHRSPTREIPLPGAVTEGQARKSTTKTQAALLFADFAPDTTPAPHTPQSPRPRPLSVVDGDLIRKTPSNVEAEFDPEAESQADFDGRSPIRRHVVRSKVHPFIRKTSGPRKEISALFREGSLNKRASRNGLDSMSVNSKRIANPVLFICDVQEKFRGAIWEFDKVIKTSQKMVKAAKILNFPIFVTTQNAARLGDTVEEVASLLPEGSASAIDKTAFSMLVPDLQSHLEKLAAGNEKLSVFLVGIETHICVTQTTLDLLSGGHKVYVLADGVSSCNAAERPVALNRLAREGAIVTTSESLLFELVGDAKDGNFRAVSGLVKETKEDTKVAVETFCRL</sequence>
<comment type="similarity">
    <text evidence="1">Belongs to the isochorismatase family.</text>
</comment>
<accession>A0A1C1CZG6</accession>
<protein>
    <recommendedName>
        <fullName evidence="3">Isochorismatase-like domain-containing protein</fullName>
    </recommendedName>
</protein>
<dbReference type="AlphaFoldDB" id="A0A1C1CZG6"/>
<dbReference type="InterPro" id="IPR000868">
    <property type="entry name" value="Isochorismatase-like_dom"/>
</dbReference>
<evidence type="ECO:0000313" key="5">
    <source>
        <dbReference type="Proteomes" id="UP000094526"/>
    </source>
</evidence>
<gene>
    <name evidence="4" type="ORF">CLCR_10253</name>
</gene>